<feature type="transmembrane region" description="Helical" evidence="1">
    <location>
        <begin position="6"/>
        <end position="24"/>
    </location>
</feature>
<protein>
    <submittedName>
        <fullName evidence="2">Uncharacterized protein</fullName>
    </submittedName>
</protein>
<comment type="caution">
    <text evidence="2">The sequence shown here is derived from an EMBL/GenBank/DDBJ whole genome shotgun (WGS) entry which is preliminary data.</text>
</comment>
<name>A0A0R2IVY1_9LACO</name>
<dbReference type="OrthoDB" id="2249721at2"/>
<dbReference type="EMBL" id="JQBR01000007">
    <property type="protein sequence ID" value="KRN65930.1"/>
    <property type="molecule type" value="Genomic_DNA"/>
</dbReference>
<keyword evidence="1" id="KW-0812">Transmembrane</keyword>
<evidence type="ECO:0000313" key="2">
    <source>
        <dbReference type="EMBL" id="KRN65930.1"/>
    </source>
</evidence>
<keyword evidence="1" id="KW-0472">Membrane</keyword>
<sequence>MKNKTYLTAIAEQSAIMILLIIFFNLNKDNHIEIKLSFFNIWFIVSWIMQFSLLKRGIPSLKNISLLQLGAKITQKEHEKHHKKDKWGDNSYANLQHNLTTQKLELTDRNFDTMATFFVRLAYMLFGPIIFLTYLAHDQVKKYANSKLITKNKKSL</sequence>
<keyword evidence="1" id="KW-1133">Transmembrane helix</keyword>
<accession>A0A0R2IVY1</accession>
<feature type="transmembrane region" description="Helical" evidence="1">
    <location>
        <begin position="36"/>
        <end position="54"/>
    </location>
</feature>
<proteinExistence type="predicted"/>
<evidence type="ECO:0000256" key="1">
    <source>
        <dbReference type="SAM" id="Phobius"/>
    </source>
</evidence>
<dbReference type="PATRIC" id="fig|319652.3.peg.1800"/>
<feature type="transmembrane region" description="Helical" evidence="1">
    <location>
        <begin position="117"/>
        <end position="137"/>
    </location>
</feature>
<organism evidence="2 3">
    <name type="scientific">Pediococcus cellicola</name>
    <dbReference type="NCBI Taxonomy" id="319652"/>
    <lineage>
        <taxon>Bacteria</taxon>
        <taxon>Bacillati</taxon>
        <taxon>Bacillota</taxon>
        <taxon>Bacilli</taxon>
        <taxon>Lactobacillales</taxon>
        <taxon>Lactobacillaceae</taxon>
        <taxon>Pediococcus</taxon>
    </lineage>
</organism>
<gene>
    <name evidence="2" type="ORF">IV80_GL001773</name>
</gene>
<reference evidence="2 3" key="1">
    <citation type="journal article" date="2015" name="Genome Announc.">
        <title>Expanding the biotechnology potential of lactobacilli through comparative genomics of 213 strains and associated genera.</title>
        <authorList>
            <person name="Sun Z."/>
            <person name="Harris H.M."/>
            <person name="McCann A."/>
            <person name="Guo C."/>
            <person name="Argimon S."/>
            <person name="Zhang W."/>
            <person name="Yang X."/>
            <person name="Jeffery I.B."/>
            <person name="Cooney J.C."/>
            <person name="Kagawa T.F."/>
            <person name="Liu W."/>
            <person name="Song Y."/>
            <person name="Salvetti E."/>
            <person name="Wrobel A."/>
            <person name="Rasinkangas P."/>
            <person name="Parkhill J."/>
            <person name="Rea M.C."/>
            <person name="O'Sullivan O."/>
            <person name="Ritari J."/>
            <person name="Douillard F.P."/>
            <person name="Paul Ross R."/>
            <person name="Yang R."/>
            <person name="Briner A.E."/>
            <person name="Felis G.E."/>
            <person name="de Vos W.M."/>
            <person name="Barrangou R."/>
            <person name="Klaenhammer T.R."/>
            <person name="Caufield P.W."/>
            <person name="Cui Y."/>
            <person name="Zhang H."/>
            <person name="O'Toole P.W."/>
        </authorList>
    </citation>
    <scope>NUCLEOTIDE SEQUENCE [LARGE SCALE GENOMIC DNA]</scope>
    <source>
        <strain evidence="2 3">DSM 17757</strain>
    </source>
</reference>
<dbReference type="AlphaFoldDB" id="A0A0R2IVY1"/>
<evidence type="ECO:0000313" key="3">
    <source>
        <dbReference type="Proteomes" id="UP000051568"/>
    </source>
</evidence>
<dbReference type="RefSeq" id="WP_057751621.1">
    <property type="nucleotide sequence ID" value="NZ_BJVH01000015.1"/>
</dbReference>
<dbReference type="Proteomes" id="UP000051568">
    <property type="component" value="Unassembled WGS sequence"/>
</dbReference>
<keyword evidence="3" id="KW-1185">Reference proteome</keyword>